<dbReference type="GO" id="GO:0006814">
    <property type="term" value="P:sodium ion transport"/>
    <property type="evidence" value="ECO:0007669"/>
    <property type="project" value="UniProtKB-KW"/>
</dbReference>
<evidence type="ECO:0000256" key="9">
    <source>
        <dbReference type="ARBA" id="ARBA00023136"/>
    </source>
</evidence>
<feature type="transmembrane region" description="Helical" evidence="12">
    <location>
        <begin position="489"/>
        <end position="515"/>
    </location>
</feature>
<evidence type="ECO:0000256" key="2">
    <source>
        <dbReference type="ARBA" id="ARBA00006434"/>
    </source>
</evidence>
<organism evidence="13 14">
    <name type="scientific">Owenia fusiformis</name>
    <name type="common">Polychaete worm</name>
    <dbReference type="NCBI Taxonomy" id="6347"/>
    <lineage>
        <taxon>Eukaryota</taxon>
        <taxon>Metazoa</taxon>
        <taxon>Spiralia</taxon>
        <taxon>Lophotrochozoa</taxon>
        <taxon>Annelida</taxon>
        <taxon>Polychaeta</taxon>
        <taxon>Sedentaria</taxon>
        <taxon>Canalipalpata</taxon>
        <taxon>Sabellida</taxon>
        <taxon>Oweniida</taxon>
        <taxon>Oweniidae</taxon>
        <taxon>Owenia</taxon>
    </lineage>
</organism>
<proteinExistence type="inferred from homology"/>
<keyword evidence="10" id="KW-0739">Sodium transport</keyword>
<keyword evidence="4" id="KW-1003">Cell membrane</keyword>
<comment type="caution">
    <text evidence="13">The sequence shown here is derived from an EMBL/GenBank/DDBJ whole genome shotgun (WGS) entry which is preliminary data.</text>
</comment>
<dbReference type="Gene3D" id="1.20.1730.10">
    <property type="entry name" value="Sodium/glucose cotransporter"/>
    <property type="match status" value="1"/>
</dbReference>
<dbReference type="GO" id="GO:0015293">
    <property type="term" value="F:symporter activity"/>
    <property type="evidence" value="ECO:0007669"/>
    <property type="project" value="TreeGrafter"/>
</dbReference>
<feature type="transmembrane region" description="Helical" evidence="12">
    <location>
        <begin position="32"/>
        <end position="55"/>
    </location>
</feature>
<evidence type="ECO:0000256" key="3">
    <source>
        <dbReference type="ARBA" id="ARBA00022448"/>
    </source>
</evidence>
<accession>A0A8S4PU44</accession>
<sequence length="535" mass="58837">MSVFPVSLSICATLISTVAVIGFPAEVYYHGTMLWLIVIGISIGFIVTAHVYYPIYYDLHITSIFEYLELRFNKTVRIMAVITYSFQILVFISVQLYASSITLSQVSGIPFWGTVILNGLVCMLYTSLGGMKAVLWADSLQLCLILCGSLALIIQGSVNLGGLGRVFEIAAEHDRIQFDEFDPNPTTRHSVWGLTIGMGFFHISLFSSSQHSVQRYLTLGTKIRGQGALYLNTILTTILVSIVILVGIVMFATYASCDPIKLGQVEKVDQMPAYLVVDLFGHLRGMSGLFIVTVIAAAMSTMSSGQNALAAVFLEDITKPIYKAVHYKPIPERFATNITKFFGIFFGLTTMVITFILADTKETILNIAWKLLGILGGPLFGMFTLGILFPRANAWGVAAGLISSLGVLIWINAGVLMFKIRPDNLPTDISGCESITYFNETSVEAFNMTTIGSSNTSHLEPPPETLNANATGTMHDTEPEIFNLYRISYVWYTLIALIVTLVVGLPVSLIAEYTIGGYEVKDKRLIWTLPCMKQT</sequence>
<feature type="transmembrane region" description="Helical" evidence="12">
    <location>
        <begin position="76"/>
        <end position="97"/>
    </location>
</feature>
<feature type="transmembrane region" description="Helical" evidence="12">
    <location>
        <begin position="229"/>
        <end position="254"/>
    </location>
</feature>
<evidence type="ECO:0000256" key="12">
    <source>
        <dbReference type="SAM" id="Phobius"/>
    </source>
</evidence>
<evidence type="ECO:0000313" key="14">
    <source>
        <dbReference type="Proteomes" id="UP000749559"/>
    </source>
</evidence>
<evidence type="ECO:0000256" key="8">
    <source>
        <dbReference type="ARBA" id="ARBA00023065"/>
    </source>
</evidence>
<dbReference type="NCBIfam" id="TIGR00813">
    <property type="entry name" value="sss"/>
    <property type="match status" value="1"/>
</dbReference>
<evidence type="ECO:0000256" key="7">
    <source>
        <dbReference type="ARBA" id="ARBA00023053"/>
    </source>
</evidence>
<gene>
    <name evidence="13" type="ORF">OFUS_LOCUS21899</name>
</gene>
<dbReference type="PANTHER" id="PTHR42985">
    <property type="entry name" value="SODIUM-COUPLED MONOCARBOXYLATE TRANSPORTER"/>
    <property type="match status" value="1"/>
</dbReference>
<evidence type="ECO:0000313" key="13">
    <source>
        <dbReference type="EMBL" id="CAH1797659.1"/>
    </source>
</evidence>
<keyword evidence="3" id="KW-0813">Transport</keyword>
<evidence type="ECO:0000256" key="5">
    <source>
        <dbReference type="ARBA" id="ARBA00022692"/>
    </source>
</evidence>
<feature type="transmembrane region" description="Helical" evidence="12">
    <location>
        <begin position="364"/>
        <end position="388"/>
    </location>
</feature>
<dbReference type="EMBL" id="CAIIXF020000010">
    <property type="protein sequence ID" value="CAH1797659.1"/>
    <property type="molecule type" value="Genomic_DNA"/>
</dbReference>
<keyword evidence="5 12" id="KW-0812">Transmembrane</keyword>
<keyword evidence="8" id="KW-0406">Ion transport</keyword>
<evidence type="ECO:0000256" key="4">
    <source>
        <dbReference type="ARBA" id="ARBA00022475"/>
    </source>
</evidence>
<evidence type="ECO:0008006" key="15">
    <source>
        <dbReference type="Google" id="ProtNLM"/>
    </source>
</evidence>
<evidence type="ECO:0000256" key="6">
    <source>
        <dbReference type="ARBA" id="ARBA00022989"/>
    </source>
</evidence>
<evidence type="ECO:0000256" key="10">
    <source>
        <dbReference type="ARBA" id="ARBA00023201"/>
    </source>
</evidence>
<feature type="transmembrane region" description="Helical" evidence="12">
    <location>
        <begin position="109"/>
        <end position="128"/>
    </location>
</feature>
<name>A0A8S4PU44_OWEFU</name>
<keyword evidence="9 12" id="KW-0472">Membrane</keyword>
<dbReference type="GO" id="GO:0005886">
    <property type="term" value="C:plasma membrane"/>
    <property type="evidence" value="ECO:0007669"/>
    <property type="project" value="UniProtKB-SubCell"/>
</dbReference>
<evidence type="ECO:0000256" key="1">
    <source>
        <dbReference type="ARBA" id="ARBA00004651"/>
    </source>
</evidence>
<dbReference type="InterPro" id="IPR038377">
    <property type="entry name" value="Na/Glc_symporter_sf"/>
</dbReference>
<feature type="transmembrane region" description="Helical" evidence="12">
    <location>
        <begin position="338"/>
        <end position="358"/>
    </location>
</feature>
<evidence type="ECO:0000256" key="11">
    <source>
        <dbReference type="RuleBase" id="RU362091"/>
    </source>
</evidence>
<feature type="transmembrane region" description="Helical" evidence="12">
    <location>
        <begin position="140"/>
        <end position="158"/>
    </location>
</feature>
<reference evidence="13" key="1">
    <citation type="submission" date="2022-03" db="EMBL/GenBank/DDBJ databases">
        <authorList>
            <person name="Martin C."/>
        </authorList>
    </citation>
    <scope>NUCLEOTIDE SEQUENCE</scope>
</reference>
<dbReference type="PROSITE" id="PS50283">
    <property type="entry name" value="NA_SOLUT_SYMP_3"/>
    <property type="match status" value="1"/>
</dbReference>
<keyword evidence="7" id="KW-0915">Sodium</keyword>
<feature type="transmembrane region" description="Helical" evidence="12">
    <location>
        <begin position="190"/>
        <end position="208"/>
    </location>
</feature>
<keyword evidence="6 12" id="KW-1133">Transmembrane helix</keyword>
<feature type="transmembrane region" description="Helical" evidence="12">
    <location>
        <begin position="395"/>
        <end position="418"/>
    </location>
</feature>
<dbReference type="InterPro" id="IPR051163">
    <property type="entry name" value="Sodium:Solute_Symporter_SSF"/>
</dbReference>
<comment type="similarity">
    <text evidence="2 11">Belongs to the sodium:solute symporter (SSF) (TC 2.A.21) family.</text>
</comment>
<dbReference type="Proteomes" id="UP000749559">
    <property type="component" value="Unassembled WGS sequence"/>
</dbReference>
<keyword evidence="14" id="KW-1185">Reference proteome</keyword>
<dbReference type="InterPro" id="IPR001734">
    <property type="entry name" value="Na/solute_symporter"/>
</dbReference>
<dbReference type="PANTHER" id="PTHR42985:SF2">
    <property type="entry name" value="SODIUM-DEPENDENT MULTIVITAMIN TRANSPORTER"/>
    <property type="match status" value="1"/>
</dbReference>
<dbReference type="CDD" id="cd11492">
    <property type="entry name" value="SLC5sbd_NIS-SMVT"/>
    <property type="match status" value="1"/>
</dbReference>
<dbReference type="Pfam" id="PF00474">
    <property type="entry name" value="SSF"/>
    <property type="match status" value="1"/>
</dbReference>
<dbReference type="OrthoDB" id="6132759at2759"/>
<dbReference type="AlphaFoldDB" id="A0A8S4PU44"/>
<protein>
    <recommendedName>
        <fullName evidence="15">Sodium-coupled monocarboxylate transporter 1</fullName>
    </recommendedName>
</protein>
<comment type="subcellular location">
    <subcellularLocation>
        <location evidence="1">Cell membrane</location>
        <topology evidence="1">Multi-pass membrane protein</topology>
    </subcellularLocation>
</comment>